<evidence type="ECO:0000259" key="1">
    <source>
        <dbReference type="Pfam" id="PF13579"/>
    </source>
</evidence>
<keyword evidence="3" id="KW-1185">Reference proteome</keyword>
<sequence>MRILHVLDHSIPLHSGYTFRSRNLLRGQHALGWHTAHVTGLKQGPATALEEDVDGLHFYRTAADGGMLARLPLLNQWEVVSTLARRIEQVAAIEKPDLLHAHSPALNGLAALRAGRKLGLPVVYECRAFWEDAAVDHGTSSEGGLRYRLTRALETHVFRRVDAVTTICEGLRAEIASRGIAAGKITVIPNAVDTDNFTFGASARPELQQQLGLTGKTVLGFIGSFYAYEGIPSLLQALPGLLRSNPELRLLLVGGGPQEALIKQIVAEQGLAEAVILTGRVPHDQVQDYYNLVDIFVYPRLPMRLTELVTPLKPLEAMAQGRLVVASDVGGHRELIRHGDTGMLFAAAQPDALAAAVADLLARRDDWQGMRDRGRAYVEQERTWTASVSRYPAVYGALS</sequence>
<dbReference type="NCBIfam" id="TIGR04063">
    <property type="entry name" value="stp3"/>
    <property type="match status" value="1"/>
</dbReference>
<dbReference type="PANTHER" id="PTHR45947:SF3">
    <property type="entry name" value="SULFOQUINOVOSYL TRANSFERASE SQD2"/>
    <property type="match status" value="1"/>
</dbReference>
<protein>
    <submittedName>
        <fullName evidence="2">Glycosyltransferase, exosortase A system-associated</fullName>
    </submittedName>
</protein>
<dbReference type="CDD" id="cd03794">
    <property type="entry name" value="GT4_WbuB-like"/>
    <property type="match status" value="1"/>
</dbReference>
<dbReference type="AlphaFoldDB" id="A0A6C0TY49"/>
<dbReference type="Pfam" id="PF13692">
    <property type="entry name" value="Glyco_trans_1_4"/>
    <property type="match status" value="1"/>
</dbReference>
<dbReference type="EMBL" id="CP048711">
    <property type="protein sequence ID" value="QIB64721.1"/>
    <property type="molecule type" value="Genomic_DNA"/>
</dbReference>
<proteinExistence type="predicted"/>
<evidence type="ECO:0000313" key="2">
    <source>
        <dbReference type="EMBL" id="QIB64721.1"/>
    </source>
</evidence>
<name>A0A6C0TY49_9GAMM</name>
<keyword evidence="2" id="KW-0808">Transferase</keyword>
<dbReference type="SUPFAM" id="SSF53756">
    <property type="entry name" value="UDP-Glycosyltransferase/glycogen phosphorylase"/>
    <property type="match status" value="1"/>
</dbReference>
<dbReference type="RefSeq" id="WP_163493971.1">
    <property type="nucleotide sequence ID" value="NZ_CP048711.1"/>
</dbReference>
<dbReference type="Proteomes" id="UP000477680">
    <property type="component" value="Chromosome"/>
</dbReference>
<dbReference type="GO" id="GO:0016758">
    <property type="term" value="F:hexosyltransferase activity"/>
    <property type="evidence" value="ECO:0007669"/>
    <property type="project" value="TreeGrafter"/>
</dbReference>
<evidence type="ECO:0000313" key="3">
    <source>
        <dbReference type="Proteomes" id="UP000477680"/>
    </source>
</evidence>
<gene>
    <name evidence="2" type="ORF">G3T16_04255</name>
</gene>
<dbReference type="InterPro" id="IPR028098">
    <property type="entry name" value="Glyco_trans_4-like_N"/>
</dbReference>
<accession>A0A6C0TY49</accession>
<dbReference type="Gene3D" id="3.40.50.2000">
    <property type="entry name" value="Glycogen Phosphorylase B"/>
    <property type="match status" value="2"/>
</dbReference>
<dbReference type="Pfam" id="PF13579">
    <property type="entry name" value="Glyco_trans_4_4"/>
    <property type="match status" value="1"/>
</dbReference>
<reference evidence="2 3" key="1">
    <citation type="submission" date="2020-02" db="EMBL/GenBank/DDBJ databases">
        <title>Genome sequencing for Kineobactrum sp. M2.</title>
        <authorList>
            <person name="Park S.-J."/>
        </authorList>
    </citation>
    <scope>NUCLEOTIDE SEQUENCE [LARGE SCALE GENOMIC DNA]</scope>
    <source>
        <strain evidence="2 3">M2</strain>
    </source>
</reference>
<feature type="domain" description="Glycosyltransferase subfamily 4-like N-terminal" evidence="1">
    <location>
        <begin position="16"/>
        <end position="190"/>
    </location>
</feature>
<organism evidence="2 3">
    <name type="scientific">Kineobactrum salinum</name>
    <dbReference type="NCBI Taxonomy" id="2708301"/>
    <lineage>
        <taxon>Bacteria</taxon>
        <taxon>Pseudomonadati</taxon>
        <taxon>Pseudomonadota</taxon>
        <taxon>Gammaproteobacteria</taxon>
        <taxon>Cellvibrionales</taxon>
        <taxon>Halieaceae</taxon>
        <taxon>Kineobactrum</taxon>
    </lineage>
</organism>
<dbReference type="InterPro" id="IPR050194">
    <property type="entry name" value="Glycosyltransferase_grp1"/>
</dbReference>
<dbReference type="KEGG" id="kim:G3T16_04255"/>
<dbReference type="PANTHER" id="PTHR45947">
    <property type="entry name" value="SULFOQUINOVOSYL TRANSFERASE SQD2"/>
    <property type="match status" value="1"/>
</dbReference>
<dbReference type="InterPro" id="IPR024004">
    <property type="entry name" value="PEP-CTERM/XrtA_GlycosylTrfase"/>
</dbReference>